<evidence type="ECO:0008006" key="4">
    <source>
        <dbReference type="Google" id="ProtNLM"/>
    </source>
</evidence>
<protein>
    <recommendedName>
        <fullName evidence="4">DUF3108 domain-containing protein</fullName>
    </recommendedName>
</protein>
<dbReference type="RefSeq" id="WP_264983750.1">
    <property type="nucleotide sequence ID" value="NZ_AP026708.1"/>
</dbReference>
<accession>A0ABN6RVG2</accession>
<evidence type="ECO:0000313" key="3">
    <source>
        <dbReference type="Proteomes" id="UP001061361"/>
    </source>
</evidence>
<evidence type="ECO:0000256" key="1">
    <source>
        <dbReference type="SAM" id="SignalP"/>
    </source>
</evidence>
<dbReference type="InterPro" id="IPR021457">
    <property type="entry name" value="DUF3108"/>
</dbReference>
<proteinExistence type="predicted"/>
<gene>
    <name evidence="2" type="ORF">JCM14722_12300</name>
</gene>
<dbReference type="Proteomes" id="UP001061361">
    <property type="component" value="Chromosome"/>
</dbReference>
<feature type="signal peptide" evidence="1">
    <location>
        <begin position="1"/>
        <end position="21"/>
    </location>
</feature>
<name>A0ABN6RVG2_9BACT</name>
<evidence type="ECO:0000313" key="2">
    <source>
        <dbReference type="EMBL" id="BDQ33688.1"/>
    </source>
</evidence>
<reference evidence="2" key="1">
    <citation type="submission" date="2022-08" db="EMBL/GenBank/DDBJ databases">
        <title>Genome Sequence of the sulphate-reducing bacterium, Pseudodesulfovibrio portus JCM14722.</title>
        <authorList>
            <person name="Kondo R."/>
            <person name="Kataoka T."/>
        </authorList>
    </citation>
    <scope>NUCLEOTIDE SEQUENCE</scope>
    <source>
        <strain evidence="2">JCM 14722</strain>
    </source>
</reference>
<sequence length="256" mass="29221">MKKITFLAAVLAVLTVLPGRAGELPFGPGERMEYEIYWTVFHAADAVLEVMDDTEMRGEPARYFKATARSAEWIDNIYRVRDTIESWTDMDVGYSLRYMKDQNEGSYHKKVDLVFDKKSNLSHRYSRGKYSMSLVQPVDVFDPMSILFAFRKYDLYEGMHFAANVSDGKKSVVSEAFVEKAEDVETDLGAFRCFKVRIDVKHLSGVFNKSKDASLYVWFTADARRIPVRVKSKVSVGHFSMELVGYRPPSVVAAEN</sequence>
<keyword evidence="1" id="KW-0732">Signal</keyword>
<dbReference type="Pfam" id="PF11306">
    <property type="entry name" value="DUF3108"/>
    <property type="match status" value="1"/>
</dbReference>
<organism evidence="2 3">
    <name type="scientific">Pseudodesulfovibrio portus</name>
    <dbReference type="NCBI Taxonomy" id="231439"/>
    <lineage>
        <taxon>Bacteria</taxon>
        <taxon>Pseudomonadati</taxon>
        <taxon>Thermodesulfobacteriota</taxon>
        <taxon>Desulfovibrionia</taxon>
        <taxon>Desulfovibrionales</taxon>
        <taxon>Desulfovibrionaceae</taxon>
    </lineage>
</organism>
<keyword evidence="3" id="KW-1185">Reference proteome</keyword>
<dbReference type="EMBL" id="AP026708">
    <property type="protein sequence ID" value="BDQ33688.1"/>
    <property type="molecule type" value="Genomic_DNA"/>
</dbReference>
<feature type="chain" id="PRO_5046765949" description="DUF3108 domain-containing protein" evidence="1">
    <location>
        <begin position="22"/>
        <end position="256"/>
    </location>
</feature>